<evidence type="ECO:0000256" key="1">
    <source>
        <dbReference type="SAM" id="MobiDB-lite"/>
    </source>
</evidence>
<organism evidence="2 3">
    <name type="scientific">Powellomyces hirtus</name>
    <dbReference type="NCBI Taxonomy" id="109895"/>
    <lineage>
        <taxon>Eukaryota</taxon>
        <taxon>Fungi</taxon>
        <taxon>Fungi incertae sedis</taxon>
        <taxon>Chytridiomycota</taxon>
        <taxon>Chytridiomycota incertae sedis</taxon>
        <taxon>Chytridiomycetes</taxon>
        <taxon>Spizellomycetales</taxon>
        <taxon>Powellomycetaceae</taxon>
        <taxon>Powellomyces</taxon>
    </lineage>
</organism>
<evidence type="ECO:0008006" key="4">
    <source>
        <dbReference type="Google" id="ProtNLM"/>
    </source>
</evidence>
<dbReference type="Pfam" id="PF04749">
    <property type="entry name" value="PLAC8"/>
    <property type="match status" value="1"/>
</dbReference>
<dbReference type="PANTHER" id="PTHR15907">
    <property type="entry name" value="DUF614 FAMILY PROTEIN-RELATED"/>
    <property type="match status" value="1"/>
</dbReference>
<protein>
    <recommendedName>
        <fullName evidence="4">PLAC8-domain-containing protein</fullName>
    </recommendedName>
</protein>
<sequence length="155" mass="16366">MAQPQMQTVQPGFAPQPQMHVQPGQANVREKSSSVVVVTQVVQRPPKDWTHGLLDCFGDIGTCCIAMCFPCFVYGKNKQALNKSDGCCGDCCLYCVAGACGFGVCIGSGGRSTVRSKYNITGDGCSDLCAHCCCGPCALTQEKREIDAMIAAGLN</sequence>
<dbReference type="InterPro" id="IPR006461">
    <property type="entry name" value="PLAC_motif_containing"/>
</dbReference>
<feature type="compositionally biased region" description="Polar residues" evidence="1">
    <location>
        <begin position="1"/>
        <end position="10"/>
    </location>
</feature>
<dbReference type="Proteomes" id="UP000318582">
    <property type="component" value="Unassembled WGS sequence"/>
</dbReference>
<feature type="region of interest" description="Disordered" evidence="1">
    <location>
        <begin position="1"/>
        <end position="25"/>
    </location>
</feature>
<comment type="caution">
    <text evidence="2">The sequence shown here is derived from an EMBL/GenBank/DDBJ whole genome shotgun (WGS) entry which is preliminary data.</text>
</comment>
<evidence type="ECO:0000313" key="3">
    <source>
        <dbReference type="Proteomes" id="UP000318582"/>
    </source>
</evidence>
<dbReference type="STRING" id="109895.A0A507EFF7"/>
<reference evidence="2 3" key="1">
    <citation type="journal article" date="2019" name="Sci. Rep.">
        <title>Comparative genomics of chytrid fungi reveal insights into the obligate biotrophic and pathogenic lifestyle of Synchytrium endobioticum.</title>
        <authorList>
            <person name="van de Vossenberg B.T.L.H."/>
            <person name="Warris S."/>
            <person name="Nguyen H.D.T."/>
            <person name="van Gent-Pelzer M.P.E."/>
            <person name="Joly D.L."/>
            <person name="van de Geest H.C."/>
            <person name="Bonants P.J.M."/>
            <person name="Smith D.S."/>
            <person name="Levesque C.A."/>
            <person name="van der Lee T.A.J."/>
        </authorList>
    </citation>
    <scope>NUCLEOTIDE SEQUENCE [LARGE SCALE GENOMIC DNA]</scope>
    <source>
        <strain evidence="2 3">CBS 809.83</strain>
    </source>
</reference>
<evidence type="ECO:0000313" key="2">
    <source>
        <dbReference type="EMBL" id="TPX61958.1"/>
    </source>
</evidence>
<gene>
    <name evidence="2" type="ORF">PhCBS80983_g00810</name>
</gene>
<accession>A0A507EFF7</accession>
<dbReference type="NCBIfam" id="TIGR01571">
    <property type="entry name" value="A_thal_Cys_rich"/>
    <property type="match status" value="1"/>
</dbReference>
<name>A0A507EFF7_9FUNG</name>
<dbReference type="EMBL" id="QEAQ01000005">
    <property type="protein sequence ID" value="TPX61958.1"/>
    <property type="molecule type" value="Genomic_DNA"/>
</dbReference>
<keyword evidence="3" id="KW-1185">Reference proteome</keyword>
<proteinExistence type="predicted"/>
<dbReference type="AlphaFoldDB" id="A0A507EFF7"/>